<proteinExistence type="predicted"/>
<organism evidence="1 2">
    <name type="scientific">Choristoneura fumiferana</name>
    <name type="common">Spruce budworm moth</name>
    <name type="synonym">Archips fumiferana</name>
    <dbReference type="NCBI Taxonomy" id="7141"/>
    <lineage>
        <taxon>Eukaryota</taxon>
        <taxon>Metazoa</taxon>
        <taxon>Ecdysozoa</taxon>
        <taxon>Arthropoda</taxon>
        <taxon>Hexapoda</taxon>
        <taxon>Insecta</taxon>
        <taxon>Pterygota</taxon>
        <taxon>Neoptera</taxon>
        <taxon>Endopterygota</taxon>
        <taxon>Lepidoptera</taxon>
        <taxon>Glossata</taxon>
        <taxon>Ditrysia</taxon>
        <taxon>Tortricoidea</taxon>
        <taxon>Tortricidae</taxon>
        <taxon>Tortricinae</taxon>
        <taxon>Choristoneura</taxon>
    </lineage>
</organism>
<sequence>MFCNREDCRTKQTRREPRPPRGAVFAFVMQPSRWRVHSGRVQASCGCREAAAAAAPPPPPPPPPAPPPVAPAKTDTMKSRASAGEASLVDELRVVLPQLTQRRKLLEFKKTPDCFIHQVPPSTTTTRVTCFLFTRLQEVVLL</sequence>
<gene>
    <name evidence="1" type="ORF">MSG28_011330</name>
</gene>
<name>A0ACC0JN46_CHOFU</name>
<dbReference type="EMBL" id="CM046119">
    <property type="protein sequence ID" value="KAI8425484.1"/>
    <property type="molecule type" value="Genomic_DNA"/>
</dbReference>
<keyword evidence="2" id="KW-1185">Reference proteome</keyword>
<protein>
    <submittedName>
        <fullName evidence="1">Uncharacterized protein</fullName>
    </submittedName>
</protein>
<comment type="caution">
    <text evidence="1">The sequence shown here is derived from an EMBL/GenBank/DDBJ whole genome shotgun (WGS) entry which is preliminary data.</text>
</comment>
<reference evidence="1 2" key="1">
    <citation type="journal article" date="2022" name="Genome Biol. Evol.">
        <title>The Spruce Budworm Genome: Reconstructing the Evolutionary History of Antifreeze Proteins.</title>
        <authorList>
            <person name="Beliveau C."/>
            <person name="Gagne P."/>
            <person name="Picq S."/>
            <person name="Vernygora O."/>
            <person name="Keeling C.I."/>
            <person name="Pinkney K."/>
            <person name="Doucet D."/>
            <person name="Wen F."/>
            <person name="Johnston J.S."/>
            <person name="Maaroufi H."/>
            <person name="Boyle B."/>
            <person name="Laroche J."/>
            <person name="Dewar K."/>
            <person name="Juretic N."/>
            <person name="Blackburn G."/>
            <person name="Nisole A."/>
            <person name="Brunet B."/>
            <person name="Brandao M."/>
            <person name="Lumley L."/>
            <person name="Duan J."/>
            <person name="Quan G."/>
            <person name="Lucarotti C.J."/>
            <person name="Roe A.D."/>
            <person name="Sperling F.A.H."/>
            <person name="Levesque R.C."/>
            <person name="Cusson M."/>
        </authorList>
    </citation>
    <scope>NUCLEOTIDE SEQUENCE [LARGE SCALE GENOMIC DNA]</scope>
    <source>
        <strain evidence="1">Glfc:IPQL:Cfum</strain>
    </source>
</reference>
<evidence type="ECO:0000313" key="1">
    <source>
        <dbReference type="EMBL" id="KAI8425484.1"/>
    </source>
</evidence>
<accession>A0ACC0JN46</accession>
<dbReference type="Proteomes" id="UP001064048">
    <property type="component" value="Chromosome 19"/>
</dbReference>
<evidence type="ECO:0000313" key="2">
    <source>
        <dbReference type="Proteomes" id="UP001064048"/>
    </source>
</evidence>